<feature type="chain" id="PRO_5032563699" description="Conjugal transfer protein" evidence="1">
    <location>
        <begin position="20"/>
        <end position="46"/>
    </location>
</feature>
<sequence>MKFSIVFLMLCILSGCAQFQHDLPAVSGDLQPINSPAIIQELTKHD</sequence>
<feature type="signal peptide" evidence="1">
    <location>
        <begin position="1"/>
        <end position="19"/>
    </location>
</feature>
<proteinExistence type="predicted"/>
<dbReference type="PROSITE" id="PS51257">
    <property type="entry name" value="PROKAR_LIPOPROTEIN"/>
    <property type="match status" value="1"/>
</dbReference>
<evidence type="ECO:0000313" key="3">
    <source>
        <dbReference type="Proteomes" id="UP000183569"/>
    </source>
</evidence>
<evidence type="ECO:0000313" key="2">
    <source>
        <dbReference type="EMBL" id="SCX56562.1"/>
    </source>
</evidence>
<protein>
    <recommendedName>
        <fullName evidence="4">Conjugal transfer protein</fullName>
    </recommendedName>
</protein>
<dbReference type="Proteomes" id="UP000183569">
    <property type="component" value="Unassembled WGS sequence"/>
</dbReference>
<gene>
    <name evidence="2" type="ORF">SAMN02927897_03318</name>
</gene>
<reference evidence="2 3" key="1">
    <citation type="submission" date="2016-10" db="EMBL/GenBank/DDBJ databases">
        <authorList>
            <person name="Varghese N."/>
            <person name="Submissions S."/>
        </authorList>
    </citation>
    <scope>NUCLEOTIDE SEQUENCE [LARGE SCALE GENOMIC DNA]</scope>
    <source>
        <strain evidence="2 3">CGMCC 1.12102</strain>
    </source>
</reference>
<dbReference type="EMBL" id="FMUI01000011">
    <property type="protein sequence ID" value="SCX56562.1"/>
    <property type="molecule type" value="Genomic_DNA"/>
</dbReference>
<organism evidence="2 3">
    <name type="scientific">Kosakonia sacchari</name>
    <dbReference type="NCBI Taxonomy" id="1158459"/>
    <lineage>
        <taxon>Bacteria</taxon>
        <taxon>Pseudomonadati</taxon>
        <taxon>Pseudomonadota</taxon>
        <taxon>Gammaproteobacteria</taxon>
        <taxon>Enterobacterales</taxon>
        <taxon>Enterobacteriaceae</taxon>
        <taxon>Kosakonia</taxon>
    </lineage>
</organism>
<accession>A0A1G4YSZ2</accession>
<evidence type="ECO:0008006" key="4">
    <source>
        <dbReference type="Google" id="ProtNLM"/>
    </source>
</evidence>
<dbReference type="AlphaFoldDB" id="A0A1G4YSZ2"/>
<comment type="caution">
    <text evidence="2">The sequence shown here is derived from an EMBL/GenBank/DDBJ whole genome shotgun (WGS) entry which is preliminary data.</text>
</comment>
<name>A0A1G4YSZ2_9ENTR</name>
<keyword evidence="1" id="KW-0732">Signal</keyword>
<evidence type="ECO:0000256" key="1">
    <source>
        <dbReference type="SAM" id="SignalP"/>
    </source>
</evidence>